<keyword evidence="1" id="KW-0812">Transmembrane</keyword>
<dbReference type="VEuPathDB" id="ToxoDB:CSUI_008841"/>
<dbReference type="GeneID" id="94432174"/>
<protein>
    <recommendedName>
        <fullName evidence="4">Transmembrane protein</fullName>
    </recommendedName>
</protein>
<evidence type="ECO:0008006" key="4">
    <source>
        <dbReference type="Google" id="ProtNLM"/>
    </source>
</evidence>
<accession>A0A2C6KLS2</accession>
<proteinExistence type="predicted"/>
<gene>
    <name evidence="2" type="ORF">CSUI_008841</name>
</gene>
<evidence type="ECO:0000313" key="2">
    <source>
        <dbReference type="EMBL" id="PHJ17336.1"/>
    </source>
</evidence>
<organism evidence="2 3">
    <name type="scientific">Cystoisospora suis</name>
    <dbReference type="NCBI Taxonomy" id="483139"/>
    <lineage>
        <taxon>Eukaryota</taxon>
        <taxon>Sar</taxon>
        <taxon>Alveolata</taxon>
        <taxon>Apicomplexa</taxon>
        <taxon>Conoidasida</taxon>
        <taxon>Coccidia</taxon>
        <taxon>Eucoccidiorida</taxon>
        <taxon>Eimeriorina</taxon>
        <taxon>Sarcocystidae</taxon>
        <taxon>Cystoisospora</taxon>
    </lineage>
</organism>
<dbReference type="RefSeq" id="XP_067919060.1">
    <property type="nucleotide sequence ID" value="XM_068068963.1"/>
</dbReference>
<keyword evidence="1" id="KW-1133">Transmembrane helix</keyword>
<dbReference type="Proteomes" id="UP000221165">
    <property type="component" value="Unassembled WGS sequence"/>
</dbReference>
<keyword evidence="1" id="KW-0472">Membrane</keyword>
<reference evidence="2 3" key="1">
    <citation type="journal article" date="2017" name="Int. J. Parasitol.">
        <title>The genome of the protozoan parasite Cystoisospora suis and a reverse vaccinology approach to identify vaccine candidates.</title>
        <authorList>
            <person name="Palmieri N."/>
            <person name="Shrestha A."/>
            <person name="Ruttkowski B."/>
            <person name="Beck T."/>
            <person name="Vogl C."/>
            <person name="Tomley F."/>
            <person name="Blake D.P."/>
            <person name="Joachim A."/>
        </authorList>
    </citation>
    <scope>NUCLEOTIDE SEQUENCE [LARGE SCALE GENOMIC DNA]</scope>
    <source>
        <strain evidence="2 3">Wien I</strain>
    </source>
</reference>
<dbReference type="AlphaFoldDB" id="A0A2C6KLS2"/>
<evidence type="ECO:0000313" key="3">
    <source>
        <dbReference type="Proteomes" id="UP000221165"/>
    </source>
</evidence>
<feature type="non-terminal residue" evidence="2">
    <location>
        <position position="1"/>
    </location>
</feature>
<feature type="transmembrane region" description="Helical" evidence="1">
    <location>
        <begin position="57"/>
        <end position="81"/>
    </location>
</feature>
<keyword evidence="3" id="KW-1185">Reference proteome</keyword>
<sequence length="95" mass="11185">IEKKILFSLSNGDPSFFFRKEERRKGTPRVFLPSVSSMRQTSVKSIYRLSFSFLHLLFYQLSVFLSIFLSFSSFFLAFSLFSSPLFDTQRKLFTL</sequence>
<dbReference type="EMBL" id="MIGC01005086">
    <property type="protein sequence ID" value="PHJ17336.1"/>
    <property type="molecule type" value="Genomic_DNA"/>
</dbReference>
<comment type="caution">
    <text evidence="2">The sequence shown here is derived from an EMBL/GenBank/DDBJ whole genome shotgun (WGS) entry which is preliminary data.</text>
</comment>
<name>A0A2C6KLS2_9APIC</name>
<evidence type="ECO:0000256" key="1">
    <source>
        <dbReference type="SAM" id="Phobius"/>
    </source>
</evidence>